<comment type="similarity">
    <text evidence="4">Belongs to the HepT RNase toxin family.</text>
</comment>
<accession>W4VHK7</accession>
<dbReference type="InterPro" id="IPR008201">
    <property type="entry name" value="HepT-like"/>
</dbReference>
<dbReference type="GO" id="GO:0110001">
    <property type="term" value="C:toxin-antitoxin complex"/>
    <property type="evidence" value="ECO:0007669"/>
    <property type="project" value="InterPro"/>
</dbReference>
<proteinExistence type="inferred from homology"/>
<dbReference type="GO" id="GO:0004540">
    <property type="term" value="F:RNA nuclease activity"/>
    <property type="evidence" value="ECO:0007669"/>
    <property type="project" value="InterPro"/>
</dbReference>
<dbReference type="Pfam" id="PF01934">
    <property type="entry name" value="HepT-like"/>
    <property type="match status" value="1"/>
</dbReference>
<evidence type="ECO:0000256" key="2">
    <source>
        <dbReference type="ARBA" id="ARBA00022722"/>
    </source>
</evidence>
<evidence type="ECO:0000256" key="4">
    <source>
        <dbReference type="ARBA" id="ARBA00024207"/>
    </source>
</evidence>
<evidence type="ECO:0000313" key="5">
    <source>
        <dbReference type="EMBL" id="GAE92880.1"/>
    </source>
</evidence>
<dbReference type="eggNOG" id="COG2445">
    <property type="taxonomic scope" value="Bacteria"/>
</dbReference>
<dbReference type="OrthoDB" id="2375467at2"/>
<evidence type="ECO:0008006" key="7">
    <source>
        <dbReference type="Google" id="ProtNLM"/>
    </source>
</evidence>
<reference evidence="5 6" key="1">
    <citation type="journal article" date="2014" name="Genome Announc.">
        <title>Draft Genome Sequence of the Boron-Tolerant and Moderately Halotolerant Bacterium Gracilibacillus boraciitolerans JCM 21714T.</title>
        <authorList>
            <person name="Ahmed I."/>
            <person name="Oshima K."/>
            <person name="Suda W."/>
            <person name="Kitamura K."/>
            <person name="Iida T."/>
            <person name="Ohmori Y."/>
            <person name="Fujiwara T."/>
            <person name="Hattori M."/>
            <person name="Ohkuma M."/>
        </authorList>
    </citation>
    <scope>NUCLEOTIDE SEQUENCE [LARGE SCALE GENOMIC DNA]</scope>
    <source>
        <strain evidence="5 6">JCM 21714</strain>
    </source>
</reference>
<organism evidence="5 6">
    <name type="scientific">Gracilibacillus boraciitolerans JCM 21714</name>
    <dbReference type="NCBI Taxonomy" id="1298598"/>
    <lineage>
        <taxon>Bacteria</taxon>
        <taxon>Bacillati</taxon>
        <taxon>Bacillota</taxon>
        <taxon>Bacilli</taxon>
        <taxon>Bacillales</taxon>
        <taxon>Bacillaceae</taxon>
        <taxon>Gracilibacillus</taxon>
    </lineage>
</organism>
<dbReference type="Proteomes" id="UP000019102">
    <property type="component" value="Unassembled WGS sequence"/>
</dbReference>
<dbReference type="InterPro" id="IPR052379">
    <property type="entry name" value="Type_VII_TA_RNase"/>
</dbReference>
<dbReference type="PANTHER" id="PTHR33397">
    <property type="entry name" value="UPF0331 PROTEIN YUTE"/>
    <property type="match status" value="1"/>
</dbReference>
<keyword evidence="6" id="KW-1185">Reference proteome</keyword>
<dbReference type="GO" id="GO:0016787">
    <property type="term" value="F:hydrolase activity"/>
    <property type="evidence" value="ECO:0007669"/>
    <property type="project" value="UniProtKB-KW"/>
</dbReference>
<evidence type="ECO:0000256" key="1">
    <source>
        <dbReference type="ARBA" id="ARBA00022649"/>
    </source>
</evidence>
<dbReference type="EMBL" id="BAVS01000007">
    <property type="protein sequence ID" value="GAE92880.1"/>
    <property type="molecule type" value="Genomic_DNA"/>
</dbReference>
<dbReference type="Gene3D" id="1.20.120.580">
    <property type="entry name" value="bsu32300-like"/>
    <property type="match status" value="1"/>
</dbReference>
<keyword evidence="2" id="KW-0540">Nuclease</keyword>
<dbReference type="PANTHER" id="PTHR33397:SF5">
    <property type="entry name" value="RNASE YUTE-RELATED"/>
    <property type="match status" value="1"/>
</dbReference>
<gene>
    <name evidence="5" type="ORF">JCM21714_1902</name>
</gene>
<evidence type="ECO:0000256" key="3">
    <source>
        <dbReference type="ARBA" id="ARBA00022801"/>
    </source>
</evidence>
<dbReference type="AlphaFoldDB" id="W4VHK7"/>
<keyword evidence="1" id="KW-1277">Toxin-antitoxin system</keyword>
<name>W4VHK7_9BACI</name>
<comment type="caution">
    <text evidence="5">The sequence shown here is derived from an EMBL/GenBank/DDBJ whole genome shotgun (WGS) entry which is preliminary data.</text>
</comment>
<evidence type="ECO:0000313" key="6">
    <source>
        <dbReference type="Proteomes" id="UP000019102"/>
    </source>
</evidence>
<keyword evidence="3" id="KW-0378">Hydrolase</keyword>
<dbReference type="STRING" id="1298598.JCM21714_1902"/>
<dbReference type="InterPro" id="IPR037038">
    <property type="entry name" value="HepT-like_sf"/>
</dbReference>
<sequence length="146" mass="17102">MYFVDMKKMNERLDFFDDMLSLTTENQFQTKLELLALERITHVIIESLLDVGNMMIDGFIMRDPGSYLDIVHILVDEKVLPEDDKSAYEAIINVRKELVHEYSQLDHQRLLNTIEKHYPVLSLFTENIRSYLANEMGVANTFTNPE</sequence>
<protein>
    <recommendedName>
        <fullName evidence="7">DUF86 domain-containing protein</fullName>
    </recommendedName>
</protein>
<dbReference type="RefSeq" id="WP_035722928.1">
    <property type="nucleotide sequence ID" value="NZ_BAVS01000007.1"/>
</dbReference>